<evidence type="ECO:0000256" key="9">
    <source>
        <dbReference type="ARBA" id="ARBA00022989"/>
    </source>
</evidence>
<gene>
    <name evidence="13" type="ORF">DPM33_17655</name>
</gene>
<dbReference type="FunFam" id="1.10.3720.10:FF:000033">
    <property type="entry name" value="Polar amino acid ABC transporter permease"/>
    <property type="match status" value="1"/>
</dbReference>
<evidence type="ECO:0000256" key="2">
    <source>
        <dbReference type="ARBA" id="ARBA00004429"/>
    </source>
</evidence>
<reference evidence="13 14" key="1">
    <citation type="submission" date="2018-07" db="EMBL/GenBank/DDBJ databases">
        <title>Diversity of Mesorhizobium strains in Brazil.</title>
        <authorList>
            <person name="Helene L.C.F."/>
            <person name="Dall'Agnol R."/>
            <person name="Delamuta J.R.M."/>
            <person name="Hungria M."/>
        </authorList>
    </citation>
    <scope>NUCLEOTIDE SEQUENCE [LARGE SCALE GENOMIC DNA]</scope>
    <source>
        <strain evidence="13 14">AC99b</strain>
    </source>
</reference>
<dbReference type="PANTHER" id="PTHR30614">
    <property type="entry name" value="MEMBRANE COMPONENT OF AMINO ACID ABC TRANSPORTER"/>
    <property type="match status" value="1"/>
</dbReference>
<feature type="domain" description="ABC transmembrane type-1" evidence="12">
    <location>
        <begin position="23"/>
        <end position="223"/>
    </location>
</feature>
<dbReference type="Proteomes" id="UP000251558">
    <property type="component" value="Unassembled WGS sequence"/>
</dbReference>
<dbReference type="GO" id="GO:0022857">
    <property type="term" value="F:transmembrane transporter activity"/>
    <property type="evidence" value="ECO:0007669"/>
    <property type="project" value="InterPro"/>
</dbReference>
<comment type="function">
    <text evidence="1">Part of the binding-protein-dependent transport system for glutamine; probably responsible for the translocation of the substrate across the membrane.</text>
</comment>
<protein>
    <recommendedName>
        <fullName evidence="4">Putative glutamine transport system permease protein GlnP</fullName>
    </recommendedName>
</protein>
<evidence type="ECO:0000256" key="4">
    <source>
        <dbReference type="ARBA" id="ARBA00016506"/>
    </source>
</evidence>
<keyword evidence="10 11" id="KW-0472">Membrane</keyword>
<dbReference type="GO" id="GO:0043190">
    <property type="term" value="C:ATP-binding cassette (ABC) transporter complex"/>
    <property type="evidence" value="ECO:0007669"/>
    <property type="project" value="InterPro"/>
</dbReference>
<evidence type="ECO:0000256" key="8">
    <source>
        <dbReference type="ARBA" id="ARBA00022970"/>
    </source>
</evidence>
<evidence type="ECO:0000256" key="1">
    <source>
        <dbReference type="ARBA" id="ARBA00003159"/>
    </source>
</evidence>
<dbReference type="CDD" id="cd06261">
    <property type="entry name" value="TM_PBP2"/>
    <property type="match status" value="1"/>
</dbReference>
<dbReference type="AlphaFoldDB" id="A0A330HNX0"/>
<dbReference type="InterPro" id="IPR035906">
    <property type="entry name" value="MetI-like_sf"/>
</dbReference>
<comment type="similarity">
    <text evidence="3">Belongs to the binding-protein-dependent transport system permease family. HisMQ subfamily.</text>
</comment>
<keyword evidence="5 11" id="KW-0813">Transport</keyword>
<dbReference type="NCBIfam" id="TIGR01726">
    <property type="entry name" value="HEQRo_perm_3TM"/>
    <property type="match status" value="1"/>
</dbReference>
<dbReference type="SUPFAM" id="SSF161098">
    <property type="entry name" value="MetI-like"/>
    <property type="match status" value="1"/>
</dbReference>
<proteinExistence type="inferred from homology"/>
<evidence type="ECO:0000256" key="5">
    <source>
        <dbReference type="ARBA" id="ARBA00022448"/>
    </source>
</evidence>
<dbReference type="RefSeq" id="WP_112098726.1">
    <property type="nucleotide sequence ID" value="NZ_QMBP01000008.1"/>
</dbReference>
<feature type="transmembrane region" description="Helical" evidence="11">
    <location>
        <begin position="204"/>
        <end position="222"/>
    </location>
</feature>
<evidence type="ECO:0000256" key="11">
    <source>
        <dbReference type="RuleBase" id="RU363032"/>
    </source>
</evidence>
<keyword evidence="8" id="KW-0029">Amino-acid transport</keyword>
<keyword evidence="9 11" id="KW-1133">Transmembrane helix</keyword>
<feature type="transmembrane region" description="Helical" evidence="11">
    <location>
        <begin position="20"/>
        <end position="47"/>
    </location>
</feature>
<dbReference type="OrthoDB" id="7190458at2"/>
<dbReference type="EMBL" id="QMBP01000008">
    <property type="protein sequence ID" value="RAZ89408.1"/>
    <property type="molecule type" value="Genomic_DNA"/>
</dbReference>
<comment type="subcellular location">
    <subcellularLocation>
        <location evidence="2">Cell inner membrane</location>
        <topology evidence="2">Multi-pass membrane protein</topology>
    </subcellularLocation>
    <subcellularLocation>
        <location evidence="11">Cell membrane</location>
        <topology evidence="11">Multi-pass membrane protein</topology>
    </subcellularLocation>
</comment>
<evidence type="ECO:0000256" key="10">
    <source>
        <dbReference type="ARBA" id="ARBA00023136"/>
    </source>
</evidence>
<organism evidence="13 14">
    <name type="scientific">Mesorhizobium hawassense</name>
    <dbReference type="NCBI Taxonomy" id="1209954"/>
    <lineage>
        <taxon>Bacteria</taxon>
        <taxon>Pseudomonadati</taxon>
        <taxon>Pseudomonadota</taxon>
        <taxon>Alphaproteobacteria</taxon>
        <taxon>Hyphomicrobiales</taxon>
        <taxon>Phyllobacteriaceae</taxon>
        <taxon>Mesorhizobium</taxon>
    </lineage>
</organism>
<accession>A0A330HNX0</accession>
<dbReference type="PANTHER" id="PTHR30614:SF0">
    <property type="entry name" value="L-CYSTINE TRANSPORT SYSTEM PERMEASE PROTEIN TCYL"/>
    <property type="match status" value="1"/>
</dbReference>
<sequence>MNFEWGVFWEYLFRPSSVYLHGLWLTLSISVISQGFGTLLGLFIALARISKHHVLQVPARIFVWGFRGTPLLVQIVFIYTGLAAANIFRFEDINLGFAVLPGNMQAGILALTLNEAAYMAEIIRAGINSVAIGQTEASKSLGMTYGLYMRRIILPQAARVVVPPLGNEFNSMLKNTTLLSVIGVPELLLATQMVTSVTFRVFELYMVVACYYLTLTTLWGFVQQRLETRFGDPATAASRKLGQKGYRRLFGFGQIGEPR</sequence>
<dbReference type="InterPro" id="IPR043429">
    <property type="entry name" value="ArtM/GltK/GlnP/TcyL/YhdX-like"/>
</dbReference>
<dbReference type="Gene3D" id="1.10.3720.10">
    <property type="entry name" value="MetI-like"/>
    <property type="match status" value="1"/>
</dbReference>
<keyword evidence="14" id="KW-1185">Reference proteome</keyword>
<dbReference type="GO" id="GO:0006865">
    <property type="term" value="P:amino acid transport"/>
    <property type="evidence" value="ECO:0007669"/>
    <property type="project" value="UniProtKB-KW"/>
</dbReference>
<feature type="transmembrane region" description="Helical" evidence="11">
    <location>
        <begin position="68"/>
        <end position="88"/>
    </location>
</feature>
<evidence type="ECO:0000313" key="14">
    <source>
        <dbReference type="Proteomes" id="UP000251558"/>
    </source>
</evidence>
<keyword evidence="7 11" id="KW-0812">Transmembrane</keyword>
<dbReference type="InterPro" id="IPR000515">
    <property type="entry name" value="MetI-like"/>
</dbReference>
<dbReference type="InterPro" id="IPR010065">
    <property type="entry name" value="AA_ABC_transptr_permease_3TM"/>
</dbReference>
<evidence type="ECO:0000256" key="7">
    <source>
        <dbReference type="ARBA" id="ARBA00022692"/>
    </source>
</evidence>
<dbReference type="PROSITE" id="PS50928">
    <property type="entry name" value="ABC_TM1"/>
    <property type="match status" value="1"/>
</dbReference>
<evidence type="ECO:0000256" key="6">
    <source>
        <dbReference type="ARBA" id="ARBA00022475"/>
    </source>
</evidence>
<feature type="transmembrane region" description="Helical" evidence="11">
    <location>
        <begin position="94"/>
        <end position="114"/>
    </location>
</feature>
<dbReference type="Pfam" id="PF00528">
    <property type="entry name" value="BPD_transp_1"/>
    <property type="match status" value="1"/>
</dbReference>
<name>A0A330HNX0_9HYPH</name>
<evidence type="ECO:0000259" key="12">
    <source>
        <dbReference type="PROSITE" id="PS50928"/>
    </source>
</evidence>
<evidence type="ECO:0000256" key="3">
    <source>
        <dbReference type="ARBA" id="ARBA00010072"/>
    </source>
</evidence>
<evidence type="ECO:0000313" key="13">
    <source>
        <dbReference type="EMBL" id="RAZ89408.1"/>
    </source>
</evidence>
<keyword evidence="6" id="KW-1003">Cell membrane</keyword>
<comment type="caution">
    <text evidence="13">The sequence shown here is derived from an EMBL/GenBank/DDBJ whole genome shotgun (WGS) entry which is preliminary data.</text>
</comment>